<feature type="transmembrane region" description="Helical" evidence="1">
    <location>
        <begin position="6"/>
        <end position="37"/>
    </location>
</feature>
<gene>
    <name evidence="2" type="ordered locus">Clole_0403</name>
</gene>
<dbReference type="HOGENOM" id="CLU_122392_1_0_9"/>
<keyword evidence="1" id="KW-0472">Membrane</keyword>
<dbReference type="eggNOG" id="ENOG50335CG">
    <property type="taxonomic scope" value="Bacteria"/>
</dbReference>
<accession>F2JKI6</accession>
<keyword evidence="1" id="KW-0812">Transmembrane</keyword>
<feature type="transmembrane region" description="Helical" evidence="1">
    <location>
        <begin position="149"/>
        <end position="173"/>
    </location>
</feature>
<organism evidence="2 3">
    <name type="scientific">Cellulosilyticum lentocellum (strain ATCC 49066 / DSM 5427 / NCIMB 11756 / RHM5)</name>
    <name type="common">Clostridium lentocellum</name>
    <dbReference type="NCBI Taxonomy" id="642492"/>
    <lineage>
        <taxon>Bacteria</taxon>
        <taxon>Bacillati</taxon>
        <taxon>Bacillota</taxon>
        <taxon>Clostridia</taxon>
        <taxon>Lachnospirales</taxon>
        <taxon>Cellulosilyticaceae</taxon>
        <taxon>Cellulosilyticum</taxon>
    </lineage>
</organism>
<feature type="transmembrane region" description="Helical" evidence="1">
    <location>
        <begin position="102"/>
        <end position="129"/>
    </location>
</feature>
<reference evidence="2 3" key="1">
    <citation type="journal article" date="2011" name="J. Bacteriol.">
        <title>Complete genome sequence of the cellulose-degrading bacterium Cellulosilyticum lentocellum.</title>
        <authorList>
            <consortium name="US DOE Joint Genome Institute"/>
            <person name="Miller D.A."/>
            <person name="Suen G."/>
            <person name="Bruce D."/>
            <person name="Copeland A."/>
            <person name="Cheng J.F."/>
            <person name="Detter C."/>
            <person name="Goodwin L.A."/>
            <person name="Han C.S."/>
            <person name="Hauser L.J."/>
            <person name="Land M.L."/>
            <person name="Lapidus A."/>
            <person name="Lucas S."/>
            <person name="Meincke L."/>
            <person name="Pitluck S."/>
            <person name="Tapia R."/>
            <person name="Teshima H."/>
            <person name="Woyke T."/>
            <person name="Fox B.G."/>
            <person name="Angert E.R."/>
            <person name="Currie C.R."/>
        </authorList>
    </citation>
    <scope>NUCLEOTIDE SEQUENCE [LARGE SCALE GENOMIC DNA]</scope>
    <source>
        <strain evidence="3">ATCC 49066 / DSM 5427 / NCIMB 11756 / RHM5</strain>
    </source>
</reference>
<proteinExistence type="predicted"/>
<keyword evidence="3" id="KW-1185">Reference proteome</keyword>
<name>F2JKI6_CELLD</name>
<evidence type="ECO:0008006" key="4">
    <source>
        <dbReference type="Google" id="ProtNLM"/>
    </source>
</evidence>
<sequence>MKASSIAFGGILTAISLILLYLTRLIPTNTLTLLALLSFIPPIALMEKGVKTAILVYVCSSIGSLLFAPPNISFLYILFFGIYGIIKGFIERMNKPFIEMILKLVFFNIAFLITFFLIKAILGIDLQAIFAKLLSRLASLGLNSTSSSILIYLLLQPAFLIFDYALTLLVGYYDDYIKRYIRQGFNK</sequence>
<dbReference type="STRING" id="642492.Clole_0403"/>
<dbReference type="KEGG" id="cle:Clole_0403"/>
<keyword evidence="1" id="KW-1133">Transmembrane helix</keyword>
<dbReference type="AlphaFoldDB" id="F2JKI6"/>
<evidence type="ECO:0000313" key="3">
    <source>
        <dbReference type="Proteomes" id="UP000008467"/>
    </source>
</evidence>
<dbReference type="Proteomes" id="UP000008467">
    <property type="component" value="Chromosome"/>
</dbReference>
<evidence type="ECO:0000256" key="1">
    <source>
        <dbReference type="SAM" id="Phobius"/>
    </source>
</evidence>
<dbReference type="EMBL" id="CP002582">
    <property type="protein sequence ID" value="ADZ82146.1"/>
    <property type="molecule type" value="Genomic_DNA"/>
</dbReference>
<dbReference type="RefSeq" id="WP_013655447.1">
    <property type="nucleotide sequence ID" value="NC_015275.1"/>
</dbReference>
<protein>
    <recommendedName>
        <fullName evidence="4">DUF2232 domain-containing protein</fullName>
    </recommendedName>
</protein>
<evidence type="ECO:0000313" key="2">
    <source>
        <dbReference type="EMBL" id="ADZ82146.1"/>
    </source>
</evidence>